<accession>A0A395NR63</accession>
<evidence type="ECO:0000256" key="2">
    <source>
        <dbReference type="ARBA" id="ARBA00022692"/>
    </source>
</evidence>
<dbReference type="OrthoDB" id="5430750at2759"/>
<sequence length="1398" mass="159681">MTCPLLDDELKTVSIKVIDKIKEKFLRDSENGQYIEPGSVLRCTGTYPQPYSITYSQKHRPTVPIIFVASPYLALSPLSDWRGSDEDDEYYPRTLLQNLYRFDVAPNRDKTQIIRKICRGKQLSDVLHVNQMWCLLIGSNILITMSDHESDKLLTGTIEKRTSGRESPIKIKIVDDDSHSYHDIVVSLNTTWVDLFNITMDVVQRKRSDFAFYELRDLSKHILTAERWIEIVKARASQYHTFHLTRRTNNPIKKMGLLEYSHTDINETLDGQSTKRRRSDGSSEVAGSYEEPTETEERNPYPESNIDSEYGAGGIIISSPDTQKKRIISPVIDGSFAGYLKPEVTSLYSSSKESSINVGEDASTLQAADDMTEPTTVQRNVDVSDPLGIDSSSKSRQLPHDHIGTYQDIDKRTSNQFANNMLTHNFNRRYGYKTRSSPHGSSAEHSRFPLFSPAGAHLIDSESSRNPISRPNSGKIQDPRHSAPIIMKNYESHGDLASAMSDIDGYIDLTETGGSINDFTARRRQGKKVSSEISVEFYPFEDDPKASNDVFLRRSPSYYRSKHLRQGSHSRIFSPFLPSYNRSPGFVNNDRMKPLRYISESNNEIRINESHESRSGGKKRAFFPKLIPNAIAADDTVNPKTNADKAQGSRLSKIVPFFLWGPSIPISSLTPQGAKEEKMVELLTKVHKDISNSRLGKYYYVKIPEFTEEEFISRQEFLNGSLQDGSLFITKDDVIQMTSGTMINDQKMMGGLSSHNSSNDIKKVDKLQVHGGKVDSAKESASNDLRSEINFFTKERDDLAMKQEQSLGILSHDKALMKELVNVSGRIIRSFIPSVGSSTVHPLLKRFWGCLDIICRQLIWEENERVSVDEHAYIVRNFSAQPQRTDVNHSPSSHKALLPQCEACRGGKHYSSAEEALNHLHNEHLDCQHKCKRPYDDPCYVWLHRIWHSKYPERNERDGLLLNLKTFIHDLFAIQEQINELHAMVTSREDESMGVMAIRPLLPRNISYAFQQVIQIFVLQSKILSLMMRRRDPSSHSVKRISEKITELQRFEEDAKHQTQSLLHHAKRDIFLSGNTFGDIERRQPQSAGAELLALAFICEGQNLLFQTNLELPQTKENAIKLYKGYTSKLHFQANQRPRKRVFLDIHDLEEELEALHILLGHQRDCLDRFAKSISPDTLRLTTATRVAQNKVENLYKDSHLRQLEARRQEIENMVTRSIFLKEKVKQTIEILEEDHGKAIRVFTIVTLFFLPLSFVSSFLGMNTADVRNMNNNQWLFWATGIPVTIFVLTLACIYGYKGDEIRDWMIQRPHGPRNKILRLGFGRGEEHATTKKPRRFTDHGRRQLSVMPMPREQSEMQLDVTGSGQSKEQKNVKPSMERGDTLDSLTLFTSKQSATGR</sequence>
<dbReference type="GO" id="GO:0015095">
    <property type="term" value="F:magnesium ion transmembrane transporter activity"/>
    <property type="evidence" value="ECO:0007669"/>
    <property type="project" value="TreeGrafter"/>
</dbReference>
<feature type="region of interest" description="Disordered" evidence="5">
    <location>
        <begin position="460"/>
        <end position="480"/>
    </location>
</feature>
<dbReference type="SUPFAM" id="SSF144083">
    <property type="entry name" value="Magnesium transport protein CorA, transmembrane region"/>
    <property type="match status" value="1"/>
</dbReference>
<feature type="region of interest" description="Disordered" evidence="5">
    <location>
        <begin position="268"/>
        <end position="313"/>
    </location>
</feature>
<dbReference type="Pfam" id="PF01544">
    <property type="entry name" value="CorA"/>
    <property type="match status" value="1"/>
</dbReference>
<dbReference type="Proteomes" id="UP000266272">
    <property type="component" value="Unassembled WGS sequence"/>
</dbReference>
<dbReference type="GO" id="GO:0000287">
    <property type="term" value="F:magnesium ion binding"/>
    <property type="evidence" value="ECO:0007669"/>
    <property type="project" value="TreeGrafter"/>
</dbReference>
<feature type="compositionally biased region" description="Basic and acidic residues" evidence="5">
    <location>
        <begin position="1368"/>
        <end position="1382"/>
    </location>
</feature>
<dbReference type="Gene3D" id="1.20.58.340">
    <property type="entry name" value="Magnesium transport protein CorA, transmembrane region"/>
    <property type="match status" value="1"/>
</dbReference>
<evidence type="ECO:0000256" key="4">
    <source>
        <dbReference type="ARBA" id="ARBA00023136"/>
    </source>
</evidence>
<keyword evidence="2 6" id="KW-0812">Transmembrane</keyword>
<evidence type="ECO:0000256" key="3">
    <source>
        <dbReference type="ARBA" id="ARBA00022989"/>
    </source>
</evidence>
<evidence type="ECO:0000256" key="5">
    <source>
        <dbReference type="SAM" id="MobiDB-lite"/>
    </source>
</evidence>
<organism evidence="7 8">
    <name type="scientific">Trichoderma arundinaceum</name>
    <dbReference type="NCBI Taxonomy" id="490622"/>
    <lineage>
        <taxon>Eukaryota</taxon>
        <taxon>Fungi</taxon>
        <taxon>Dikarya</taxon>
        <taxon>Ascomycota</taxon>
        <taxon>Pezizomycotina</taxon>
        <taxon>Sordariomycetes</taxon>
        <taxon>Hypocreomycetidae</taxon>
        <taxon>Hypocreales</taxon>
        <taxon>Hypocreaceae</taxon>
        <taxon>Trichoderma</taxon>
    </lineage>
</organism>
<feature type="region of interest" description="Disordered" evidence="5">
    <location>
        <begin position="365"/>
        <end position="412"/>
    </location>
</feature>
<feature type="transmembrane region" description="Helical" evidence="6">
    <location>
        <begin position="1275"/>
        <end position="1297"/>
    </location>
</feature>
<gene>
    <name evidence="7" type="ORF">TARUN_3745</name>
</gene>
<evidence type="ECO:0000313" key="7">
    <source>
        <dbReference type="EMBL" id="RFU78498.1"/>
    </source>
</evidence>
<keyword evidence="3 6" id="KW-1133">Transmembrane helix</keyword>
<reference evidence="7 8" key="1">
    <citation type="journal article" date="2018" name="PLoS Pathog.">
        <title>Evolution of structural diversity of trichothecenes, a family of toxins produced by plant pathogenic and entomopathogenic fungi.</title>
        <authorList>
            <person name="Proctor R.H."/>
            <person name="McCormick S.P."/>
            <person name="Kim H.S."/>
            <person name="Cardoza R.E."/>
            <person name="Stanley A.M."/>
            <person name="Lindo L."/>
            <person name="Kelly A."/>
            <person name="Brown D.W."/>
            <person name="Lee T."/>
            <person name="Vaughan M.M."/>
            <person name="Alexander N.J."/>
            <person name="Busman M."/>
            <person name="Gutierrez S."/>
        </authorList>
    </citation>
    <scope>NUCLEOTIDE SEQUENCE [LARGE SCALE GENOMIC DNA]</scope>
    <source>
        <strain evidence="7 8">IBT 40837</strain>
    </source>
</reference>
<dbReference type="PANTHER" id="PTHR46494:SF1">
    <property type="entry name" value="CORA FAMILY METAL ION TRANSPORTER (EUROFUNG)"/>
    <property type="match status" value="1"/>
</dbReference>
<dbReference type="InterPro" id="IPR002523">
    <property type="entry name" value="MgTranspt_CorA/ZnTranspt_ZntB"/>
</dbReference>
<dbReference type="GO" id="GO:0050897">
    <property type="term" value="F:cobalt ion binding"/>
    <property type="evidence" value="ECO:0007669"/>
    <property type="project" value="TreeGrafter"/>
</dbReference>
<comment type="caution">
    <text evidence="7">The sequence shown here is derived from an EMBL/GenBank/DDBJ whole genome shotgun (WGS) entry which is preliminary data.</text>
</comment>
<dbReference type="EMBL" id="PXOA01000209">
    <property type="protein sequence ID" value="RFU78498.1"/>
    <property type="molecule type" value="Genomic_DNA"/>
</dbReference>
<feature type="compositionally biased region" description="Polar residues" evidence="5">
    <location>
        <begin position="1384"/>
        <end position="1398"/>
    </location>
</feature>
<evidence type="ECO:0000256" key="1">
    <source>
        <dbReference type="ARBA" id="ARBA00004651"/>
    </source>
</evidence>
<feature type="region of interest" description="Disordered" evidence="5">
    <location>
        <begin position="1323"/>
        <end position="1398"/>
    </location>
</feature>
<dbReference type="PANTHER" id="PTHR46494">
    <property type="entry name" value="CORA FAMILY METAL ION TRANSPORTER (EUROFUNG)"/>
    <property type="match status" value="1"/>
</dbReference>
<evidence type="ECO:0000313" key="8">
    <source>
        <dbReference type="Proteomes" id="UP000266272"/>
    </source>
</evidence>
<feature type="compositionally biased region" description="Basic and acidic residues" evidence="5">
    <location>
        <begin position="1324"/>
        <end position="1342"/>
    </location>
</feature>
<dbReference type="GO" id="GO:0005886">
    <property type="term" value="C:plasma membrane"/>
    <property type="evidence" value="ECO:0007669"/>
    <property type="project" value="UniProtKB-SubCell"/>
</dbReference>
<dbReference type="InterPro" id="IPR045863">
    <property type="entry name" value="CorA_TM1_TM2"/>
</dbReference>
<keyword evidence="4 6" id="KW-0472">Membrane</keyword>
<dbReference type="GO" id="GO:0015087">
    <property type="term" value="F:cobalt ion transmembrane transporter activity"/>
    <property type="evidence" value="ECO:0007669"/>
    <property type="project" value="TreeGrafter"/>
</dbReference>
<evidence type="ECO:0000256" key="6">
    <source>
        <dbReference type="SAM" id="Phobius"/>
    </source>
</evidence>
<keyword evidence="8" id="KW-1185">Reference proteome</keyword>
<feature type="transmembrane region" description="Helical" evidence="6">
    <location>
        <begin position="1242"/>
        <end position="1263"/>
    </location>
</feature>
<dbReference type="STRING" id="490622.A0A395NR63"/>
<protein>
    <submittedName>
        <fullName evidence="7">Mg2+ transporter</fullName>
    </submittedName>
</protein>
<feature type="compositionally biased region" description="Basic and acidic residues" evidence="5">
    <location>
        <begin position="398"/>
        <end position="412"/>
    </location>
</feature>
<name>A0A395NR63_TRIAR</name>
<feature type="compositionally biased region" description="Polar residues" evidence="5">
    <location>
        <begin position="464"/>
        <end position="475"/>
    </location>
</feature>
<comment type="subcellular location">
    <subcellularLocation>
        <location evidence="1">Cell membrane</location>
        <topology evidence="1">Multi-pass membrane protein</topology>
    </subcellularLocation>
</comment>
<proteinExistence type="predicted"/>